<sequence length="44" mass="4853">MPRPRRRAGNPRVRLPADASHDATHRPSAGPNAGMNKTNTARHR</sequence>
<reference evidence="2" key="1">
    <citation type="submission" date="2009-05" db="EMBL/GenBank/DDBJ databases">
        <authorList>
            <person name="Harkins D.M."/>
            <person name="DeShazer D."/>
            <person name="Woods D.E."/>
            <person name="Brinkac L.M."/>
            <person name="Brown K.A."/>
            <person name="Hung G.C."/>
            <person name="Tuanyok A."/>
            <person name="Zhang B."/>
            <person name="Nierman W.C."/>
        </authorList>
    </citation>
    <scope>NUCLEOTIDE SEQUENCE [LARGE SCALE GENOMIC DNA]</scope>
    <source>
        <strain evidence="2">1710a</strain>
    </source>
</reference>
<proteinExistence type="predicted"/>
<organism evidence="2">
    <name type="scientific">Burkholderia pseudomallei 1710a</name>
    <dbReference type="NCBI Taxonomy" id="320371"/>
    <lineage>
        <taxon>Bacteria</taxon>
        <taxon>Pseudomonadati</taxon>
        <taxon>Pseudomonadota</taxon>
        <taxon>Betaproteobacteria</taxon>
        <taxon>Burkholderiales</taxon>
        <taxon>Burkholderiaceae</taxon>
        <taxon>Burkholderia</taxon>
        <taxon>pseudomallei group</taxon>
    </lineage>
</organism>
<protein>
    <submittedName>
        <fullName evidence="2">Uncharacterized protein</fullName>
    </submittedName>
</protein>
<accession>A0A0E1WCA5</accession>
<gene>
    <name evidence="2" type="ORF">BURPS1710A_2964</name>
</gene>
<dbReference type="AlphaFoldDB" id="A0A0E1WCA5"/>
<feature type="region of interest" description="Disordered" evidence="1">
    <location>
        <begin position="1"/>
        <end position="44"/>
    </location>
</feature>
<dbReference type="Proteomes" id="UP000001812">
    <property type="component" value="Chromosome I"/>
</dbReference>
<feature type="compositionally biased region" description="Polar residues" evidence="1">
    <location>
        <begin position="35"/>
        <end position="44"/>
    </location>
</feature>
<evidence type="ECO:0000313" key="2">
    <source>
        <dbReference type="EMBL" id="EET09981.1"/>
    </source>
</evidence>
<name>A0A0E1WCA5_BURPE</name>
<dbReference type="EMBL" id="CM000832">
    <property type="protein sequence ID" value="EET09981.1"/>
    <property type="molecule type" value="Genomic_DNA"/>
</dbReference>
<dbReference type="HOGENOM" id="CLU_217880_0_0_4"/>
<evidence type="ECO:0000256" key="1">
    <source>
        <dbReference type="SAM" id="MobiDB-lite"/>
    </source>
</evidence>